<evidence type="ECO:0000313" key="2">
    <source>
        <dbReference type="Proteomes" id="UP000253975"/>
    </source>
</evidence>
<accession>A0A369LS02</accession>
<reference evidence="1 2" key="1">
    <citation type="journal article" date="2018" name="Elife">
        <title>Discovery and characterization of a prevalent human gut bacterial enzyme sufficient for the inactivation of a family of plant toxins.</title>
        <authorList>
            <person name="Koppel N."/>
            <person name="Bisanz J.E."/>
            <person name="Pandelia M.E."/>
            <person name="Turnbaugh P.J."/>
            <person name="Balskus E.P."/>
        </authorList>
    </citation>
    <scope>NUCLEOTIDE SEQUENCE [LARGE SCALE GENOMIC DNA]</scope>
    <source>
        <strain evidence="1 2">OB21 GAM31</strain>
    </source>
</reference>
<name>A0A369LS02_9ACTN</name>
<gene>
    <name evidence="1" type="ORF">C1881_00455</name>
</gene>
<dbReference type="EMBL" id="PPTO01000001">
    <property type="protein sequence ID" value="RDB61036.1"/>
    <property type="molecule type" value="Genomic_DNA"/>
</dbReference>
<sequence>MTQCSMGAVWAVMHVFPLFPLDGAKSARFQAQMTFLTQAPSCDRGVFHHGQAERQLVLAAVLRPPPKRRVYYEAIAL</sequence>
<proteinExistence type="predicted"/>
<dbReference type="Proteomes" id="UP000253975">
    <property type="component" value="Unassembled WGS sequence"/>
</dbReference>
<comment type="caution">
    <text evidence="1">The sequence shown here is derived from an EMBL/GenBank/DDBJ whole genome shotgun (WGS) entry which is preliminary data.</text>
</comment>
<evidence type="ECO:0000313" key="1">
    <source>
        <dbReference type="EMBL" id="RDB61036.1"/>
    </source>
</evidence>
<dbReference type="AlphaFoldDB" id="A0A369LS02"/>
<protein>
    <submittedName>
        <fullName evidence="1">Uncharacterized protein</fullName>
    </submittedName>
</protein>
<organism evidence="1 2">
    <name type="scientific">Slackia isoflavoniconvertens</name>
    <dbReference type="NCBI Taxonomy" id="572010"/>
    <lineage>
        <taxon>Bacteria</taxon>
        <taxon>Bacillati</taxon>
        <taxon>Actinomycetota</taxon>
        <taxon>Coriobacteriia</taxon>
        <taxon>Eggerthellales</taxon>
        <taxon>Eggerthellaceae</taxon>
        <taxon>Slackia</taxon>
    </lineage>
</organism>